<feature type="region of interest" description="Disordered" evidence="1">
    <location>
        <begin position="346"/>
        <end position="421"/>
    </location>
</feature>
<feature type="transmembrane region" description="Helical" evidence="2">
    <location>
        <begin position="824"/>
        <end position="844"/>
    </location>
</feature>
<gene>
    <name evidence="3" type="ORF">Moror_8910</name>
</gene>
<feature type="compositionally biased region" description="Low complexity" evidence="1">
    <location>
        <begin position="382"/>
        <end position="394"/>
    </location>
</feature>
<feature type="compositionally biased region" description="Polar residues" evidence="1">
    <location>
        <begin position="607"/>
        <end position="620"/>
    </location>
</feature>
<reference evidence="3 4" key="1">
    <citation type="journal article" date="2014" name="BMC Genomics">
        <title>Genome and secretome analysis of the hemibiotrophic fungal pathogen, Moniliophthora roreri, which causes frosty pod rot disease of cacao: mechanisms of the biotrophic and necrotrophic phases.</title>
        <authorList>
            <person name="Meinhardt L.W."/>
            <person name="Costa G.G.L."/>
            <person name="Thomazella D.P.T."/>
            <person name="Teixeira P.J.P.L."/>
            <person name="Carazzolle M.F."/>
            <person name="Schuster S.C."/>
            <person name="Carlson J.E."/>
            <person name="Guiltinan M.J."/>
            <person name="Mieczkowski P."/>
            <person name="Farmer A."/>
            <person name="Ramaraj T."/>
            <person name="Crozier J."/>
            <person name="Davis R.E."/>
            <person name="Shao J."/>
            <person name="Melnick R.L."/>
            <person name="Pereira G.A.G."/>
            <person name="Bailey B.A."/>
        </authorList>
    </citation>
    <scope>NUCLEOTIDE SEQUENCE [LARGE SCALE GENOMIC DNA]</scope>
    <source>
        <strain evidence="3 4">MCA 2997</strain>
    </source>
</reference>
<dbReference type="AlphaFoldDB" id="V2XH11"/>
<dbReference type="HOGENOM" id="CLU_321338_0_0_1"/>
<feature type="compositionally biased region" description="Low complexity" evidence="1">
    <location>
        <begin position="216"/>
        <end position="226"/>
    </location>
</feature>
<evidence type="ECO:0000256" key="1">
    <source>
        <dbReference type="SAM" id="MobiDB-lite"/>
    </source>
</evidence>
<evidence type="ECO:0000313" key="4">
    <source>
        <dbReference type="Proteomes" id="UP000017559"/>
    </source>
</evidence>
<feature type="compositionally biased region" description="Polar residues" evidence="1">
    <location>
        <begin position="91"/>
        <end position="103"/>
    </location>
</feature>
<sequence>MNLLSRLRRRTESHSSHGSNSQVPVIPASPEHPHNNTILPINRKIHPDLNALAAQLSPVSPVNTPDVSRSAQPDPLLTPLTPWIPTRPRAHSNTPSEPASSPKYTPEARKTSSRTQSPSSPHSRRTSFASETRTDTSHGHLNQSPTPSATSLRTSVVRRLANISRRSSPPPGSQPPSAWSTFGRRGASRKKSHALPHASDFGGGDLSNETSRMHSRSQSATQSTQSIAEAPVLHPDELSMRGTPDDSEEGSHYSWSPSHSRRPSASQSKTRNSSESPNISSPSSKFTFGRSRGAQLVAPPSIPVITSPIRRANRPSLKDAISDAKGYDSECSFDFRFPRPAISLPTLTEVSSTNDSDAPTDQSRPEGLAFRMRRDSTGSSAGNRSINIRSSTSSGRRRKQRARRKRGVMDPDSDMPSTRAAALHVARAEGLGTPTDTSTLLPLAEPFEYPIHNISYTTYFRNQSQDRSRHPSHSVFASGMSSTAHSRTLSGTVSGSNGAPGKGRQEVELEAESRPSSSRARASGGPSTAVTSSRTKPSVMPATPSRAPQTSSMLNPASASDREPLTPRSSVKGKRKADEVEGSNGANTTPPDVKKQRATFAADTRPNRVSGTSSQAPSSYTRKRARLSVGASSIVGEHTSTTDKEVSGSGSRPPSRSDSQRHAGNTGTWSSRTSRGPPGIIPFRTQSRVSQTSQHHSTRAPSGAASTSRPQKSSYPPQSGSRAPSRRGSISQASIPISALISPHAPSISTHTRAMQFHMRDPRKPRIQPTPWTLALPQIGPGERLSLFDRLKLGRGLGHHGDEEQHDLHTVGWTESGGSPLHAWLFFVGFVIFPVWWIAAILGIPRTRRIGGLEGGQDEKKMALDDPQVEHDANSWRKRCRVMAVVSVFTYIPFIVLVAIFA</sequence>
<feature type="compositionally biased region" description="Low complexity" evidence="1">
    <location>
        <begin position="273"/>
        <end position="284"/>
    </location>
</feature>
<feature type="compositionally biased region" description="Polar residues" evidence="1">
    <location>
        <begin position="253"/>
        <end position="271"/>
    </location>
</feature>
<feature type="compositionally biased region" description="Polar residues" evidence="1">
    <location>
        <begin position="139"/>
        <end position="154"/>
    </location>
</feature>
<feature type="compositionally biased region" description="Polar residues" evidence="1">
    <location>
        <begin position="346"/>
        <end position="362"/>
    </location>
</feature>
<keyword evidence="2" id="KW-0812">Transmembrane</keyword>
<feature type="compositionally biased region" description="Basic and acidic residues" evidence="1">
    <location>
        <begin position="503"/>
        <end position="513"/>
    </location>
</feature>
<name>V2XH11_MONRO</name>
<feature type="transmembrane region" description="Helical" evidence="2">
    <location>
        <begin position="882"/>
        <end position="901"/>
    </location>
</feature>
<evidence type="ECO:0000256" key="2">
    <source>
        <dbReference type="SAM" id="Phobius"/>
    </source>
</evidence>
<feature type="region of interest" description="Disordered" evidence="1">
    <location>
        <begin position="1"/>
        <end position="39"/>
    </location>
</feature>
<feature type="compositionally biased region" description="Polar residues" evidence="1">
    <location>
        <begin position="546"/>
        <end position="558"/>
    </location>
</feature>
<keyword evidence="2" id="KW-1133">Transmembrane helix</keyword>
<feature type="compositionally biased region" description="Polar residues" evidence="1">
    <location>
        <begin position="479"/>
        <end position="497"/>
    </location>
</feature>
<evidence type="ECO:0000313" key="3">
    <source>
        <dbReference type="EMBL" id="ESK93007.1"/>
    </source>
</evidence>
<feature type="compositionally biased region" description="Polar residues" evidence="1">
    <location>
        <begin position="704"/>
        <end position="730"/>
    </location>
</feature>
<feature type="compositionally biased region" description="Polar residues" evidence="1">
    <location>
        <begin position="59"/>
        <end position="71"/>
    </location>
</feature>
<feature type="compositionally biased region" description="Basic residues" evidence="1">
    <location>
        <begin position="395"/>
        <end position="406"/>
    </location>
</feature>
<feature type="compositionally biased region" description="Low complexity" evidence="1">
    <location>
        <begin position="647"/>
        <end position="657"/>
    </location>
</feature>
<organism evidence="3 4">
    <name type="scientific">Moniliophthora roreri (strain MCA 2997)</name>
    <name type="common">Cocoa frosty pod rot fungus</name>
    <name type="synonym">Crinipellis roreri</name>
    <dbReference type="NCBI Taxonomy" id="1381753"/>
    <lineage>
        <taxon>Eukaryota</taxon>
        <taxon>Fungi</taxon>
        <taxon>Dikarya</taxon>
        <taxon>Basidiomycota</taxon>
        <taxon>Agaricomycotina</taxon>
        <taxon>Agaricomycetes</taxon>
        <taxon>Agaricomycetidae</taxon>
        <taxon>Agaricales</taxon>
        <taxon>Marasmiineae</taxon>
        <taxon>Marasmiaceae</taxon>
        <taxon>Moniliophthora</taxon>
    </lineage>
</organism>
<feature type="compositionally biased region" description="Polar residues" evidence="1">
    <location>
        <begin position="684"/>
        <end position="695"/>
    </location>
</feature>
<keyword evidence="4" id="KW-1185">Reference proteome</keyword>
<proteinExistence type="predicted"/>
<keyword evidence="2" id="KW-0472">Membrane</keyword>
<comment type="caution">
    <text evidence="3">The sequence shown here is derived from an EMBL/GenBank/DDBJ whole genome shotgun (WGS) entry which is preliminary data.</text>
</comment>
<dbReference type="OrthoDB" id="3266087at2759"/>
<feature type="region of interest" description="Disordered" evidence="1">
    <location>
        <begin position="59"/>
        <end position="288"/>
    </location>
</feature>
<dbReference type="EMBL" id="AWSO01000229">
    <property type="protein sequence ID" value="ESK93007.1"/>
    <property type="molecule type" value="Genomic_DNA"/>
</dbReference>
<protein>
    <submittedName>
        <fullName evidence="3">Uncharacterized protein</fullName>
    </submittedName>
</protein>
<accession>V2XH11</accession>
<feature type="compositionally biased region" description="Low complexity" evidence="1">
    <location>
        <begin position="73"/>
        <end position="87"/>
    </location>
</feature>
<feature type="region of interest" description="Disordered" evidence="1">
    <location>
        <begin position="462"/>
        <end position="730"/>
    </location>
</feature>
<dbReference type="Proteomes" id="UP000017559">
    <property type="component" value="Unassembled WGS sequence"/>
</dbReference>
<feature type="compositionally biased region" description="Low complexity" evidence="1">
    <location>
        <begin position="514"/>
        <end position="527"/>
    </location>
</feature>
<dbReference type="KEGG" id="mrr:Moror_8910"/>
<feature type="compositionally biased region" description="Polar residues" evidence="1">
    <location>
        <begin position="662"/>
        <end position="674"/>
    </location>
</feature>